<dbReference type="EMBL" id="JAODUO010000628">
    <property type="protein sequence ID" value="KAK2176944.1"/>
    <property type="molecule type" value="Genomic_DNA"/>
</dbReference>
<gene>
    <name evidence="4" type="ORF">NP493_628g00008</name>
</gene>
<dbReference type="InterPro" id="IPR000859">
    <property type="entry name" value="CUB_dom"/>
</dbReference>
<sequence length="175" mass="20168">MDVNDCGDSCWIFSPGYPGIYPPNVTCQYRIITNDSNTMLQLTFDNKGTGHITYLFDVTSGAYLEFIVNIYGLRGHCDDEVLIYNGTTLVTTLCNAHVVKRQTRVFYVDSRRSSLIYRTTSGQLVSEPDRGFWLSFRLVDGRSETRVFICGCKSWGQTFRRMQTYDISKPHRRRN</sequence>
<feature type="domain" description="CUB" evidence="3">
    <location>
        <begin position="1"/>
        <end position="139"/>
    </location>
</feature>
<keyword evidence="1" id="KW-1015">Disulfide bond</keyword>
<evidence type="ECO:0000313" key="5">
    <source>
        <dbReference type="Proteomes" id="UP001209878"/>
    </source>
</evidence>
<evidence type="ECO:0000313" key="4">
    <source>
        <dbReference type="EMBL" id="KAK2176944.1"/>
    </source>
</evidence>
<accession>A0AAD9KSP0</accession>
<comment type="caution">
    <text evidence="2">Lacks conserved residue(s) required for the propagation of feature annotation.</text>
</comment>
<evidence type="ECO:0000256" key="1">
    <source>
        <dbReference type="ARBA" id="ARBA00023157"/>
    </source>
</evidence>
<protein>
    <recommendedName>
        <fullName evidence="3">CUB domain-containing protein</fullName>
    </recommendedName>
</protein>
<proteinExistence type="predicted"/>
<dbReference type="PROSITE" id="PS01180">
    <property type="entry name" value="CUB"/>
    <property type="match status" value="1"/>
</dbReference>
<keyword evidence="5" id="KW-1185">Reference proteome</keyword>
<dbReference type="InterPro" id="IPR035914">
    <property type="entry name" value="Sperma_CUB_dom_sf"/>
</dbReference>
<evidence type="ECO:0000259" key="3">
    <source>
        <dbReference type="PROSITE" id="PS01180"/>
    </source>
</evidence>
<comment type="caution">
    <text evidence="4">The sequence shown here is derived from an EMBL/GenBank/DDBJ whole genome shotgun (WGS) entry which is preliminary data.</text>
</comment>
<dbReference type="SUPFAM" id="SSF49854">
    <property type="entry name" value="Spermadhesin, CUB domain"/>
    <property type="match status" value="1"/>
</dbReference>
<evidence type="ECO:0000256" key="2">
    <source>
        <dbReference type="PROSITE-ProRule" id="PRU00059"/>
    </source>
</evidence>
<name>A0AAD9KSP0_RIDPI</name>
<dbReference type="AlphaFoldDB" id="A0AAD9KSP0"/>
<dbReference type="Proteomes" id="UP001209878">
    <property type="component" value="Unassembled WGS sequence"/>
</dbReference>
<organism evidence="4 5">
    <name type="scientific">Ridgeia piscesae</name>
    <name type="common">Tubeworm</name>
    <dbReference type="NCBI Taxonomy" id="27915"/>
    <lineage>
        <taxon>Eukaryota</taxon>
        <taxon>Metazoa</taxon>
        <taxon>Spiralia</taxon>
        <taxon>Lophotrochozoa</taxon>
        <taxon>Annelida</taxon>
        <taxon>Polychaeta</taxon>
        <taxon>Sedentaria</taxon>
        <taxon>Canalipalpata</taxon>
        <taxon>Sabellida</taxon>
        <taxon>Siboglinidae</taxon>
        <taxon>Ridgeia</taxon>
    </lineage>
</organism>
<dbReference type="Gene3D" id="2.60.120.290">
    <property type="entry name" value="Spermadhesin, CUB domain"/>
    <property type="match status" value="1"/>
</dbReference>
<reference evidence="4" key="1">
    <citation type="journal article" date="2023" name="Mol. Biol. Evol.">
        <title>Third-Generation Sequencing Reveals the Adaptive Role of the Epigenome in Three Deep-Sea Polychaetes.</title>
        <authorList>
            <person name="Perez M."/>
            <person name="Aroh O."/>
            <person name="Sun Y."/>
            <person name="Lan Y."/>
            <person name="Juniper S.K."/>
            <person name="Young C.R."/>
            <person name="Angers B."/>
            <person name="Qian P.Y."/>
        </authorList>
    </citation>
    <scope>NUCLEOTIDE SEQUENCE</scope>
    <source>
        <strain evidence="4">R07B-5</strain>
    </source>
</reference>